<keyword evidence="3" id="KW-1185">Reference proteome</keyword>
<dbReference type="AlphaFoldDB" id="A0A084VDJ2"/>
<dbReference type="VEuPathDB" id="VectorBase:ASIC003057"/>
<gene>
    <name evidence="1" type="ORF">ZHAS_00003057</name>
</gene>
<proteinExistence type="predicted"/>
<keyword evidence="1" id="KW-0808">Transferase</keyword>
<reference evidence="1 3" key="1">
    <citation type="journal article" date="2014" name="BMC Genomics">
        <title>Genome sequence of Anopheles sinensis provides insight into genetics basis of mosquito competence for malaria parasites.</title>
        <authorList>
            <person name="Zhou D."/>
            <person name="Zhang D."/>
            <person name="Ding G."/>
            <person name="Shi L."/>
            <person name="Hou Q."/>
            <person name="Ye Y."/>
            <person name="Xu Y."/>
            <person name="Zhou H."/>
            <person name="Xiong C."/>
            <person name="Li S."/>
            <person name="Yu J."/>
            <person name="Hong S."/>
            <person name="Yu X."/>
            <person name="Zou P."/>
            <person name="Chen C."/>
            <person name="Chang X."/>
            <person name="Wang W."/>
            <person name="Lv Y."/>
            <person name="Sun Y."/>
            <person name="Ma L."/>
            <person name="Shen B."/>
            <person name="Zhu C."/>
        </authorList>
    </citation>
    <scope>NUCLEOTIDE SEQUENCE [LARGE SCALE GENOMIC DNA]</scope>
</reference>
<dbReference type="EMBL" id="KE524690">
    <property type="protein sequence ID" value="KFB36036.1"/>
    <property type="molecule type" value="Genomic_DNA"/>
</dbReference>
<organism evidence="1">
    <name type="scientific">Anopheles sinensis</name>
    <name type="common">Mosquito</name>
    <dbReference type="NCBI Taxonomy" id="74873"/>
    <lineage>
        <taxon>Eukaryota</taxon>
        <taxon>Metazoa</taxon>
        <taxon>Ecdysozoa</taxon>
        <taxon>Arthropoda</taxon>
        <taxon>Hexapoda</taxon>
        <taxon>Insecta</taxon>
        <taxon>Pterygota</taxon>
        <taxon>Neoptera</taxon>
        <taxon>Endopterygota</taxon>
        <taxon>Diptera</taxon>
        <taxon>Nematocera</taxon>
        <taxon>Culicoidea</taxon>
        <taxon>Culicidae</taxon>
        <taxon>Anophelinae</taxon>
        <taxon>Anopheles</taxon>
    </lineage>
</organism>
<evidence type="ECO:0000313" key="3">
    <source>
        <dbReference type="Proteomes" id="UP000030765"/>
    </source>
</evidence>
<accession>A0A084VDJ2</accession>
<reference evidence="2" key="2">
    <citation type="submission" date="2020-05" db="UniProtKB">
        <authorList>
            <consortium name="EnsemblMetazoa"/>
        </authorList>
    </citation>
    <scope>IDENTIFICATION</scope>
</reference>
<evidence type="ECO:0000313" key="2">
    <source>
        <dbReference type="EnsemblMetazoa" id="ASIC003057-PA"/>
    </source>
</evidence>
<dbReference type="EMBL" id="ATLV01011510">
    <property type="status" value="NOT_ANNOTATED_CDS"/>
    <property type="molecule type" value="Genomic_DNA"/>
</dbReference>
<protein>
    <submittedName>
        <fullName evidence="1 2">Glycosyltransferase</fullName>
    </submittedName>
</protein>
<dbReference type="GO" id="GO:0016740">
    <property type="term" value="F:transferase activity"/>
    <property type="evidence" value="ECO:0007669"/>
    <property type="project" value="UniProtKB-KW"/>
</dbReference>
<dbReference type="Proteomes" id="UP000030765">
    <property type="component" value="Unassembled WGS sequence"/>
</dbReference>
<name>A0A084VDJ2_ANOSI</name>
<evidence type="ECO:0000313" key="1">
    <source>
        <dbReference type="EMBL" id="KFB36036.1"/>
    </source>
</evidence>
<dbReference type="EnsemblMetazoa" id="ASIC003057-RA">
    <property type="protein sequence ID" value="ASIC003057-PA"/>
    <property type="gene ID" value="ASIC003057"/>
</dbReference>
<sequence>MIVQLAVKLIPGSHSASQNSLTIVRRPMEAPGTLKVKKRQASHGVAGSFVCSPEPTEVGPFANRPKGNRRQGWGTVQHAVRACKPFRMSATMGVVRSERLPATATFDRLSKPHR</sequence>